<dbReference type="EMBL" id="JAUCMN010000002">
    <property type="protein sequence ID" value="MDM7891019.1"/>
    <property type="molecule type" value="Genomic_DNA"/>
</dbReference>
<comment type="caution">
    <text evidence="6">The sequence shown here is derived from an EMBL/GenBank/DDBJ whole genome shotgun (WGS) entry which is preliminary data.</text>
</comment>
<dbReference type="SUPFAM" id="SSF55347">
    <property type="entry name" value="Glyceraldehyde-3-phosphate dehydrogenase-like, C-terminal domain"/>
    <property type="match status" value="1"/>
</dbReference>
<keyword evidence="7" id="KW-1185">Reference proteome</keyword>
<dbReference type="SUPFAM" id="SSF51735">
    <property type="entry name" value="NAD(P)-binding Rossmann-fold domains"/>
    <property type="match status" value="1"/>
</dbReference>
<feature type="domain" description="Gfo/Idh/MocA-like oxidoreductase N-terminal" evidence="4">
    <location>
        <begin position="3"/>
        <end position="119"/>
    </location>
</feature>
<evidence type="ECO:0000259" key="5">
    <source>
        <dbReference type="Pfam" id="PF22725"/>
    </source>
</evidence>
<dbReference type="PANTHER" id="PTHR22604:SF105">
    <property type="entry name" value="TRANS-1,2-DIHYDROBENZENE-1,2-DIOL DEHYDROGENASE"/>
    <property type="match status" value="1"/>
</dbReference>
<dbReference type="Proteomes" id="UP001236404">
    <property type="component" value="Unassembled WGS sequence"/>
</dbReference>
<comment type="similarity">
    <text evidence="1">Belongs to the Gfo/Idh/MocA family.</text>
</comment>
<organism evidence="6 7">
    <name type="scientific">Curtobacterium caseinilyticum</name>
    <dbReference type="NCBI Taxonomy" id="3055137"/>
    <lineage>
        <taxon>Bacteria</taxon>
        <taxon>Bacillati</taxon>
        <taxon>Actinomycetota</taxon>
        <taxon>Actinomycetes</taxon>
        <taxon>Micrococcales</taxon>
        <taxon>Microbacteriaceae</taxon>
        <taxon>Curtobacterium</taxon>
    </lineage>
</organism>
<proteinExistence type="inferred from homology"/>
<dbReference type="PANTHER" id="PTHR22604">
    <property type="entry name" value="OXIDOREDUCTASES"/>
    <property type="match status" value="1"/>
</dbReference>
<evidence type="ECO:0000313" key="6">
    <source>
        <dbReference type="EMBL" id="MDM7891019.1"/>
    </source>
</evidence>
<keyword evidence="2" id="KW-0560">Oxidoreductase</keyword>
<dbReference type="Gene3D" id="3.40.50.720">
    <property type="entry name" value="NAD(P)-binding Rossmann-like Domain"/>
    <property type="match status" value="1"/>
</dbReference>
<keyword evidence="3" id="KW-0520">NAD</keyword>
<dbReference type="InterPro" id="IPR036291">
    <property type="entry name" value="NAD(P)-bd_dom_sf"/>
</dbReference>
<feature type="domain" description="GFO/IDH/MocA-like oxidoreductase" evidence="5">
    <location>
        <begin position="132"/>
        <end position="244"/>
    </location>
</feature>
<dbReference type="InterPro" id="IPR055170">
    <property type="entry name" value="GFO_IDH_MocA-like_dom"/>
</dbReference>
<name>A0ABT7TNU0_9MICO</name>
<dbReference type="InterPro" id="IPR000683">
    <property type="entry name" value="Gfo/Idh/MocA-like_OxRdtase_N"/>
</dbReference>
<evidence type="ECO:0000313" key="7">
    <source>
        <dbReference type="Proteomes" id="UP001236404"/>
    </source>
</evidence>
<dbReference type="Pfam" id="PF01408">
    <property type="entry name" value="GFO_IDH_MocA"/>
    <property type="match status" value="1"/>
</dbReference>
<dbReference type="InterPro" id="IPR050984">
    <property type="entry name" value="Gfo/Idh/MocA_domain"/>
</dbReference>
<evidence type="ECO:0000256" key="2">
    <source>
        <dbReference type="ARBA" id="ARBA00023002"/>
    </source>
</evidence>
<evidence type="ECO:0000256" key="1">
    <source>
        <dbReference type="ARBA" id="ARBA00010928"/>
    </source>
</evidence>
<evidence type="ECO:0000256" key="3">
    <source>
        <dbReference type="ARBA" id="ARBA00023027"/>
    </source>
</evidence>
<dbReference type="RefSeq" id="WP_289472570.1">
    <property type="nucleotide sequence ID" value="NZ_JAUCMN010000002.1"/>
</dbReference>
<evidence type="ECO:0000259" key="4">
    <source>
        <dbReference type="Pfam" id="PF01408"/>
    </source>
</evidence>
<accession>A0ABT7TNU0</accession>
<dbReference type="Pfam" id="PF22725">
    <property type="entry name" value="GFO_IDH_MocA_C3"/>
    <property type="match status" value="1"/>
</dbReference>
<protein>
    <submittedName>
        <fullName evidence="6">Gfo/Idh/MocA family oxidoreductase</fullName>
    </submittedName>
</protein>
<dbReference type="Gene3D" id="3.30.360.10">
    <property type="entry name" value="Dihydrodipicolinate Reductase, domain 2"/>
    <property type="match status" value="1"/>
</dbReference>
<reference evidence="6 7" key="1">
    <citation type="submission" date="2023-06" db="EMBL/GenBank/DDBJ databases">
        <authorList>
            <person name="Feng G."/>
            <person name="Li J."/>
            <person name="Zhu H."/>
        </authorList>
    </citation>
    <scope>NUCLEOTIDE SEQUENCE [LARGE SCALE GENOMIC DNA]</scope>
    <source>
        <strain evidence="6 7">RHCKG28</strain>
    </source>
</reference>
<sequence>MTVRWGVIGTGGIARSIVADCTAAGIAFVAVGSRTAESARAFADEHGIARAHGSYEELVADEGVDVVYVATPHSRHAEDALLAIAAGKHVLVEKAFTITAAEARRVVDAARRADVAVMEAMWTRFLPQSTMIRELIAEGRIGRPRVVEATHHQALPTDPHHRLNDPALGGGAILDLGVYPISFAVDVLGVPTTVTAAGTLSDQGVDTQMGVVLTHEDGAQSMVHFGLDLRSPNSASIIGEDGRIDLDDTWYTPTTWRLRDRDGAVLEEYDSREQLTGYAHEARAFEEMVTSGTYEGGPMDPEETVAVMAVMDEARRQVGVRYAADDEDTAHTSVA</sequence>
<gene>
    <name evidence="6" type="ORF">QUG93_04935</name>
</gene>